<comment type="caution">
    <text evidence="3">The sequence shown here is derived from an EMBL/GenBank/DDBJ whole genome shotgun (WGS) entry which is preliminary data.</text>
</comment>
<feature type="region of interest" description="Disordered" evidence="1">
    <location>
        <begin position="178"/>
        <end position="200"/>
    </location>
</feature>
<reference evidence="3" key="1">
    <citation type="journal article" date="2021" name="PeerJ">
        <title>Extensive microbial diversity within the chicken gut microbiome revealed by metagenomics and culture.</title>
        <authorList>
            <person name="Gilroy R."/>
            <person name="Ravi A."/>
            <person name="Getino M."/>
            <person name="Pursley I."/>
            <person name="Horton D.L."/>
            <person name="Alikhan N.F."/>
            <person name="Baker D."/>
            <person name="Gharbi K."/>
            <person name="Hall N."/>
            <person name="Watson M."/>
            <person name="Adriaenssens E.M."/>
            <person name="Foster-Nyarko E."/>
            <person name="Jarju S."/>
            <person name="Secka A."/>
            <person name="Antonio M."/>
            <person name="Oren A."/>
            <person name="Chaudhuri R.R."/>
            <person name="La Ragione R."/>
            <person name="Hildebrand F."/>
            <person name="Pallen M.J."/>
        </authorList>
    </citation>
    <scope>NUCLEOTIDE SEQUENCE</scope>
    <source>
        <strain evidence="3">CHK183-1962</strain>
    </source>
</reference>
<evidence type="ECO:0000256" key="1">
    <source>
        <dbReference type="SAM" id="MobiDB-lite"/>
    </source>
</evidence>
<organism evidence="3 4">
    <name type="scientific">Candidatus Fusicatenibacter merdavium</name>
    <dbReference type="NCBI Taxonomy" id="2838600"/>
    <lineage>
        <taxon>Bacteria</taxon>
        <taxon>Bacillati</taxon>
        <taxon>Bacillota</taxon>
        <taxon>Clostridia</taxon>
        <taxon>Lachnospirales</taxon>
        <taxon>Lachnospiraceae</taxon>
        <taxon>Fusicatenibacter</taxon>
    </lineage>
</organism>
<evidence type="ECO:0000313" key="3">
    <source>
        <dbReference type="EMBL" id="HIX77716.1"/>
    </source>
</evidence>
<gene>
    <name evidence="3" type="ORF">H9734_09010</name>
</gene>
<feature type="compositionally biased region" description="Basic and acidic residues" evidence="1">
    <location>
        <begin position="178"/>
        <end position="199"/>
    </location>
</feature>
<name>A0A9D1XEN7_9FIRM</name>
<dbReference type="EMBL" id="DXEK01000150">
    <property type="protein sequence ID" value="HIX77716.1"/>
    <property type="molecule type" value="Genomic_DNA"/>
</dbReference>
<proteinExistence type="predicted"/>
<accession>A0A9D1XEN7</accession>
<dbReference type="AlphaFoldDB" id="A0A9D1XEN7"/>
<keyword evidence="2" id="KW-1133">Transmembrane helix</keyword>
<feature type="transmembrane region" description="Helical" evidence="2">
    <location>
        <begin position="96"/>
        <end position="114"/>
    </location>
</feature>
<keyword evidence="2" id="KW-0812">Transmembrane</keyword>
<keyword evidence="2" id="KW-0472">Membrane</keyword>
<evidence type="ECO:0000313" key="4">
    <source>
        <dbReference type="Proteomes" id="UP000886890"/>
    </source>
</evidence>
<evidence type="ECO:0000256" key="2">
    <source>
        <dbReference type="SAM" id="Phobius"/>
    </source>
</evidence>
<dbReference type="Proteomes" id="UP000886890">
    <property type="component" value="Unassembled WGS sequence"/>
</dbReference>
<sequence length="239" mass="27075">MLQTCMNQNLFLYAMIAAGIAGVWCLFWSNHFYSKAIKDLRRLDKPRLKWTGQLLQTVKERKEPIANLGAFLRSQVARGRSAGIGVQALKAGSQNAAAVTFAILAFSILVMYLYEYETYLWVQYAVAGGVIICGLLLLRINFDFSGKEEILLDGWTDYLENEMQGKKQPAYAPMTGEVREKGKTDAPVRETSRNAKEEEQISQVREGIRQTAAADSRFSGMLTPEEEKLMREIIREYIK</sequence>
<feature type="transmembrane region" description="Helical" evidence="2">
    <location>
        <begin position="12"/>
        <end position="33"/>
    </location>
</feature>
<reference evidence="3" key="2">
    <citation type="submission" date="2021-04" db="EMBL/GenBank/DDBJ databases">
        <authorList>
            <person name="Gilroy R."/>
        </authorList>
    </citation>
    <scope>NUCLEOTIDE SEQUENCE</scope>
    <source>
        <strain evidence="3">CHK183-1962</strain>
    </source>
</reference>
<feature type="transmembrane region" description="Helical" evidence="2">
    <location>
        <begin position="120"/>
        <end position="138"/>
    </location>
</feature>
<protein>
    <submittedName>
        <fullName evidence="3">Uncharacterized protein</fullName>
    </submittedName>
</protein>